<gene>
    <name evidence="2" type="ORF">GCM10009030_11940</name>
</gene>
<proteinExistence type="predicted"/>
<name>A0A830GKL8_9EURY</name>
<dbReference type="AlphaFoldDB" id="A0A830GKL8"/>
<keyword evidence="1" id="KW-0812">Transmembrane</keyword>
<organism evidence="2 3">
    <name type="scientific">Haloarcula pellucida</name>
    <dbReference type="NCBI Taxonomy" id="1427151"/>
    <lineage>
        <taxon>Archaea</taxon>
        <taxon>Methanobacteriati</taxon>
        <taxon>Methanobacteriota</taxon>
        <taxon>Stenosarchaea group</taxon>
        <taxon>Halobacteria</taxon>
        <taxon>Halobacteriales</taxon>
        <taxon>Haloarculaceae</taxon>
        <taxon>Haloarcula</taxon>
    </lineage>
</organism>
<dbReference type="Proteomes" id="UP000605784">
    <property type="component" value="Unassembled WGS sequence"/>
</dbReference>
<comment type="caution">
    <text evidence="2">The sequence shown here is derived from an EMBL/GenBank/DDBJ whole genome shotgun (WGS) entry which is preliminary data.</text>
</comment>
<keyword evidence="3" id="KW-1185">Reference proteome</keyword>
<sequence length="80" mass="7912">MAQDAGELTRRTTLGVLAAIVAPLVVLAIVDALALPAGATGETSPFAAAPVVISTLVAVLVALHVVAVSLVAFVVGAVRR</sequence>
<keyword evidence="1" id="KW-1133">Transmembrane helix</keyword>
<feature type="transmembrane region" description="Helical" evidence="1">
    <location>
        <begin position="47"/>
        <end position="78"/>
    </location>
</feature>
<reference evidence="2" key="1">
    <citation type="journal article" date="2014" name="Int. J. Syst. Evol. Microbiol.">
        <title>Complete genome sequence of Corynebacterium casei LMG S-19264T (=DSM 44701T), isolated from a smear-ripened cheese.</title>
        <authorList>
            <consortium name="US DOE Joint Genome Institute (JGI-PGF)"/>
            <person name="Walter F."/>
            <person name="Albersmeier A."/>
            <person name="Kalinowski J."/>
            <person name="Ruckert C."/>
        </authorList>
    </citation>
    <scope>NUCLEOTIDE SEQUENCE</scope>
    <source>
        <strain evidence="2">JCM 17820</strain>
    </source>
</reference>
<evidence type="ECO:0000313" key="2">
    <source>
        <dbReference type="EMBL" id="GGN90212.1"/>
    </source>
</evidence>
<accession>A0A830GKL8</accession>
<evidence type="ECO:0000313" key="3">
    <source>
        <dbReference type="Proteomes" id="UP000605784"/>
    </source>
</evidence>
<keyword evidence="1" id="KW-0472">Membrane</keyword>
<reference evidence="2" key="2">
    <citation type="submission" date="2020-09" db="EMBL/GenBank/DDBJ databases">
        <authorList>
            <person name="Sun Q."/>
            <person name="Ohkuma M."/>
        </authorList>
    </citation>
    <scope>NUCLEOTIDE SEQUENCE</scope>
    <source>
        <strain evidence="2">JCM 17820</strain>
    </source>
</reference>
<dbReference type="EMBL" id="BMOU01000001">
    <property type="protein sequence ID" value="GGN90212.1"/>
    <property type="molecule type" value="Genomic_DNA"/>
</dbReference>
<dbReference type="RefSeq" id="WP_188995477.1">
    <property type="nucleotide sequence ID" value="NZ_BMOU01000001.1"/>
</dbReference>
<protein>
    <submittedName>
        <fullName evidence="2">Uncharacterized protein</fullName>
    </submittedName>
</protein>
<feature type="transmembrane region" description="Helical" evidence="1">
    <location>
        <begin position="12"/>
        <end position="35"/>
    </location>
</feature>
<evidence type="ECO:0000256" key="1">
    <source>
        <dbReference type="SAM" id="Phobius"/>
    </source>
</evidence>